<dbReference type="EMBL" id="NMUH01007405">
    <property type="protein sequence ID" value="MQM17200.1"/>
    <property type="molecule type" value="Genomic_DNA"/>
</dbReference>
<evidence type="ECO:0000313" key="2">
    <source>
        <dbReference type="EMBL" id="MQM17200.1"/>
    </source>
</evidence>
<dbReference type="OrthoDB" id="1922322at2759"/>
<gene>
    <name evidence="2" type="ORF">Taro_050169</name>
</gene>
<name>A0A843XD65_COLES</name>
<dbReference type="AlphaFoldDB" id="A0A843XD65"/>
<proteinExistence type="predicted"/>
<accession>A0A843XD65</accession>
<dbReference type="InterPro" id="IPR025322">
    <property type="entry name" value="PADRE_dom"/>
</dbReference>
<dbReference type="Proteomes" id="UP000652761">
    <property type="component" value="Unassembled WGS sequence"/>
</dbReference>
<dbReference type="Pfam" id="PF14009">
    <property type="entry name" value="PADRE"/>
    <property type="match status" value="1"/>
</dbReference>
<feature type="region of interest" description="Disordered" evidence="1">
    <location>
        <begin position="48"/>
        <end position="74"/>
    </location>
</feature>
<protein>
    <submittedName>
        <fullName evidence="2">Uncharacterized protein</fullName>
    </submittedName>
</protein>
<evidence type="ECO:0000313" key="3">
    <source>
        <dbReference type="Proteomes" id="UP000652761"/>
    </source>
</evidence>
<organism evidence="2 3">
    <name type="scientific">Colocasia esculenta</name>
    <name type="common">Wild taro</name>
    <name type="synonym">Arum esculentum</name>
    <dbReference type="NCBI Taxonomy" id="4460"/>
    <lineage>
        <taxon>Eukaryota</taxon>
        <taxon>Viridiplantae</taxon>
        <taxon>Streptophyta</taxon>
        <taxon>Embryophyta</taxon>
        <taxon>Tracheophyta</taxon>
        <taxon>Spermatophyta</taxon>
        <taxon>Magnoliopsida</taxon>
        <taxon>Liliopsida</taxon>
        <taxon>Araceae</taxon>
        <taxon>Aroideae</taxon>
        <taxon>Colocasieae</taxon>
        <taxon>Colocasia</taxon>
    </lineage>
</organism>
<comment type="caution">
    <text evidence="2">The sequence shown here is derived from an EMBL/GenBank/DDBJ whole genome shotgun (WGS) entry which is preliminary data.</text>
</comment>
<keyword evidence="3" id="KW-1185">Reference proteome</keyword>
<sequence length="319" mass="34238">MIHLSLSALPAANGAVKQTHGWLPMANAINEAPGGNVRVFAFPRLPSSSLRTRPRARQPQRANNCPEPSPLSPSHVASISRVLISPRSSPLLRFASATAPAYVNHERPARDHGYDLSLFSSTSRLHPAFSLTISMGNYISCTLSGPYGRQTRTTKVIFPGGEIRQFDGPVNAAELMLEAPNHFLVNARSMQVGRRFSPLSAEEELEAGDVYVLLPMKRVNSAATAGDMGALWMAASSAARRASGGRARILPESMQLAPPPEQSGSPVGAAAGCQASEAPRFSLEDVEGVATGEFMHRLSTCRSRKPMLETIAEEPVFSR</sequence>
<evidence type="ECO:0000256" key="1">
    <source>
        <dbReference type="SAM" id="MobiDB-lite"/>
    </source>
</evidence>
<reference evidence="2" key="1">
    <citation type="submission" date="2017-07" db="EMBL/GenBank/DDBJ databases">
        <title>Taro Niue Genome Assembly and Annotation.</title>
        <authorList>
            <person name="Atibalentja N."/>
            <person name="Keating K."/>
            <person name="Fields C.J."/>
        </authorList>
    </citation>
    <scope>NUCLEOTIDE SEQUENCE</scope>
    <source>
        <strain evidence="2">Niue_2</strain>
        <tissue evidence="2">Leaf</tissue>
    </source>
</reference>
<dbReference type="PANTHER" id="PTHR33052">
    <property type="entry name" value="DUF4228 DOMAIN PROTEIN-RELATED"/>
    <property type="match status" value="1"/>
</dbReference>